<evidence type="ECO:0000259" key="2">
    <source>
        <dbReference type="Pfam" id="PF26255"/>
    </source>
</evidence>
<dbReference type="Pfam" id="PF26255">
    <property type="entry name" value="Viral_env_HRPV"/>
    <property type="match status" value="1"/>
</dbReference>
<feature type="domain" description="Envelope protein N-terminal" evidence="2">
    <location>
        <begin position="66"/>
        <end position="355"/>
    </location>
</feature>
<organism evidence="3 4">
    <name type="scientific">Natrinema pallidum</name>
    <dbReference type="NCBI Taxonomy" id="69527"/>
    <lineage>
        <taxon>Archaea</taxon>
        <taxon>Methanobacteriati</taxon>
        <taxon>Methanobacteriota</taxon>
        <taxon>Stenosarchaea group</taxon>
        <taxon>Halobacteria</taxon>
        <taxon>Halobacteriales</taxon>
        <taxon>Natrialbaceae</taxon>
        <taxon>Natrinema</taxon>
    </lineage>
</organism>
<keyword evidence="1" id="KW-0812">Transmembrane</keyword>
<keyword evidence="4" id="KW-1185">Reference proteome</keyword>
<keyword evidence="1" id="KW-0472">Membrane</keyword>
<reference evidence="4" key="1">
    <citation type="submission" date="2019-05" db="EMBL/GenBank/DDBJ databases">
        <title>Complete Genome Sequence and Methylation Pattern of the Halophilic Archaeon Natrinema pallidum BOL6-1.</title>
        <authorList>
            <person name="DasSarma P."/>
            <person name="DasSarma B.P."/>
            <person name="DasSarma S.L."/>
            <person name="Martinez F.L."/>
            <person name="Guzman D."/>
            <person name="Roberts R.J."/>
            <person name="DasSarma S."/>
        </authorList>
    </citation>
    <scope>NUCLEOTIDE SEQUENCE [LARGE SCALE GENOMIC DNA]</scope>
    <source>
        <strain evidence="4">BOL6-1</strain>
    </source>
</reference>
<protein>
    <recommendedName>
        <fullName evidence="2">Envelope protein N-terminal domain-containing protein</fullName>
    </recommendedName>
</protein>
<gene>
    <name evidence="3" type="ORF">FGF80_16595</name>
</gene>
<dbReference type="RefSeq" id="WP_138655233.1">
    <property type="nucleotide sequence ID" value="NZ_CP040637.1"/>
</dbReference>
<dbReference type="Proteomes" id="UP000307562">
    <property type="component" value="Chromosome"/>
</dbReference>
<proteinExistence type="predicted"/>
<dbReference type="KEGG" id="npl:FGF80_16595"/>
<dbReference type="InterPro" id="IPR058677">
    <property type="entry name" value="ORF4_N"/>
</dbReference>
<name>A0A4P9TIK7_9EURY</name>
<feature type="transmembrane region" description="Helical" evidence="1">
    <location>
        <begin position="515"/>
        <end position="536"/>
    </location>
</feature>
<dbReference type="GeneID" id="96157659"/>
<accession>A0A4P9TIK7</accession>
<sequence length="540" mass="58315">MAAQRPRPTAHRAFSLLLAVLLVGSIVAPIAAAPVAAEDNSMSFEGTCESPLQYVLAISCGHADFADDGIDQDQAASSIEKDIHVGATGIKASQDSTDQLLRNYLQDTDSIASMEARNAFAESYENGESPSVADTRAQAAINDYYSRLQIQVLEETSVNSEQLAYYANVSQNESEIIDGFVHVNAGSTEESYPTGKTVEQDVELANGSVHSVTLPEIHLRNGDEYHKDTAVNVFSDKWEDGRYINIYMENQDGTGGSTAEYYGSVHLLNSGSLESKTVYDYRIARERFDEIGNQSDAVVSNYEGGTAQEFYDALDAGEIEVEDLRGAEGMVRYLSGDANATDDRYQYALRSVLDMNRGSLESTMVVEFEGATDETRVVNETDGSVSYEYNHVNETYEGLLFSSETPTGGFETGVTYNVSDLEGTQKMVTGGPDGDSSDVVFYRGEFEIKEMYDGDGNEINQTDLTDQPEYGTFNATEYLEVMQQAKEDRGAITSDDDTGGGIGLPDNPFDGGGGGGAFVGLVIIGALVVVIAVVVVQSDS</sequence>
<dbReference type="AlphaFoldDB" id="A0A4P9TIK7"/>
<keyword evidence="1" id="KW-1133">Transmembrane helix</keyword>
<evidence type="ECO:0000313" key="3">
    <source>
        <dbReference type="EMBL" id="QCW04739.1"/>
    </source>
</evidence>
<evidence type="ECO:0000256" key="1">
    <source>
        <dbReference type="SAM" id="Phobius"/>
    </source>
</evidence>
<evidence type="ECO:0000313" key="4">
    <source>
        <dbReference type="Proteomes" id="UP000307562"/>
    </source>
</evidence>
<dbReference type="EMBL" id="CP040637">
    <property type="protein sequence ID" value="QCW04739.1"/>
    <property type="molecule type" value="Genomic_DNA"/>
</dbReference>